<feature type="chain" id="PRO_5001519615" evidence="1">
    <location>
        <begin position="30"/>
        <end position="104"/>
    </location>
</feature>
<reference evidence="2" key="1">
    <citation type="submission" date="2014-03" db="EMBL/GenBank/DDBJ databases">
        <title>The sialotranscriptome of Amblyomma triste, Amblyomma parvum and Amblyomma cajennense ticks, uncovered by 454-based RNA-seq.</title>
        <authorList>
            <person name="Garcia G.R."/>
            <person name="Gardinassi L.G."/>
            <person name="Ribeiro J.M."/>
            <person name="Anatriello E."/>
            <person name="Ferreira B.R."/>
            <person name="Moreira H.N."/>
            <person name="Mafra C."/>
            <person name="Olegario M.M."/>
            <person name="Szabo P.J."/>
            <person name="Miranda-Santos I.K."/>
            <person name="Maruyama S.R."/>
        </authorList>
    </citation>
    <scope>NUCLEOTIDE SEQUENCE</scope>
    <source>
        <strain evidence="2">Uberlandia</strain>
        <tissue evidence="2">Salivary glands</tissue>
    </source>
</reference>
<organism evidence="2">
    <name type="scientific">Amblyomma cajennense</name>
    <name type="common">Cayenne tick</name>
    <name type="synonym">Acarus cajennensis</name>
    <dbReference type="NCBI Taxonomy" id="34607"/>
    <lineage>
        <taxon>Eukaryota</taxon>
        <taxon>Metazoa</taxon>
        <taxon>Ecdysozoa</taxon>
        <taxon>Arthropoda</taxon>
        <taxon>Chelicerata</taxon>
        <taxon>Arachnida</taxon>
        <taxon>Acari</taxon>
        <taxon>Parasitiformes</taxon>
        <taxon>Ixodida</taxon>
        <taxon>Ixodoidea</taxon>
        <taxon>Ixodidae</taxon>
        <taxon>Amblyomminae</taxon>
        <taxon>Amblyomma</taxon>
    </lineage>
</organism>
<accession>A0A023FBN1</accession>
<name>A0A023FBN1_AMBCJ</name>
<evidence type="ECO:0000256" key="1">
    <source>
        <dbReference type="SAM" id="SignalP"/>
    </source>
</evidence>
<feature type="signal peptide" evidence="1">
    <location>
        <begin position="1"/>
        <end position="29"/>
    </location>
</feature>
<dbReference type="AlphaFoldDB" id="A0A023FBN1"/>
<sequence>MCILLTLKKFFFFLKLLFFHTYFPTTAGGFPISTHDKYVNQKEHRDCKHRKRLKFSATAFYRRGWTASSVVSGVTVKTTHTMTCITGRVNKSRTRFSPLSGEYN</sequence>
<evidence type="ECO:0000313" key="2">
    <source>
        <dbReference type="EMBL" id="JAC18911.1"/>
    </source>
</evidence>
<dbReference type="EMBL" id="GBBK01005571">
    <property type="protein sequence ID" value="JAC18911.1"/>
    <property type="molecule type" value="mRNA"/>
</dbReference>
<protein>
    <submittedName>
        <fullName evidence="2">Putative secreted protein</fullName>
    </submittedName>
</protein>
<keyword evidence="1" id="KW-0732">Signal</keyword>
<proteinExistence type="evidence at transcript level"/>